<accession>A0A2T3FS55</accession>
<organism evidence="10 11">
    <name type="scientific">Faecalibacillus faecis</name>
    <dbReference type="NCBI Taxonomy" id="1982628"/>
    <lineage>
        <taxon>Bacteria</taxon>
        <taxon>Bacillati</taxon>
        <taxon>Bacillota</taxon>
        <taxon>Erysipelotrichia</taxon>
        <taxon>Erysipelotrichales</taxon>
        <taxon>Coprobacillaceae</taxon>
        <taxon>Faecalibacillus</taxon>
    </lineage>
</organism>
<comment type="function">
    <text evidence="8">Probably a riboflavin-binding protein that interacts with the energy-coupling factor (ECF) ABC-transporter complex.</text>
</comment>
<feature type="transmembrane region" description="Helical" evidence="9">
    <location>
        <begin position="41"/>
        <end position="68"/>
    </location>
</feature>
<dbReference type="GO" id="GO:0032217">
    <property type="term" value="F:riboflavin transmembrane transporter activity"/>
    <property type="evidence" value="ECO:0007669"/>
    <property type="project" value="UniProtKB-UniRule"/>
</dbReference>
<evidence type="ECO:0000256" key="7">
    <source>
        <dbReference type="ARBA" id="ARBA00023136"/>
    </source>
</evidence>
<keyword evidence="5 9" id="KW-0812">Transmembrane</keyword>
<dbReference type="InterPro" id="IPR025720">
    <property type="entry name" value="RibU"/>
</dbReference>
<keyword evidence="6 9" id="KW-1133">Transmembrane helix</keyword>
<dbReference type="Gene3D" id="1.10.1760.20">
    <property type="match status" value="1"/>
</dbReference>
<dbReference type="GeneID" id="77471624"/>
<reference evidence="11" key="1">
    <citation type="submission" date="2018-03" db="EMBL/GenBank/DDBJ databases">
        <title>Lachnoclostridium SNUG30370 gen.nov., sp.nov., isolated from human faeces.</title>
        <authorList>
            <person name="Seo B."/>
            <person name="Jeon K."/>
            <person name="Ko G."/>
        </authorList>
    </citation>
    <scope>NUCLEOTIDE SEQUENCE [LARGE SCALE GENOMIC DNA]</scope>
    <source>
        <strain evidence="11">SNUG30370</strain>
    </source>
</reference>
<dbReference type="AlphaFoldDB" id="A0A2T3FS55"/>
<feature type="transmembrane region" description="Helical" evidence="9">
    <location>
        <begin position="146"/>
        <end position="165"/>
    </location>
</feature>
<dbReference type="RefSeq" id="WP_106988615.1">
    <property type="nucleotide sequence ID" value="NZ_JADPLM010000046.1"/>
</dbReference>
<dbReference type="PIRSF" id="PIRSF037778">
    <property type="entry name" value="UCP037778_transp_RibU"/>
    <property type="match status" value="1"/>
</dbReference>
<keyword evidence="3 8" id="KW-0813">Transport</keyword>
<evidence type="ECO:0000256" key="5">
    <source>
        <dbReference type="ARBA" id="ARBA00022692"/>
    </source>
</evidence>
<feature type="transmembrane region" description="Helical" evidence="9">
    <location>
        <begin position="191"/>
        <end position="212"/>
    </location>
</feature>
<gene>
    <name evidence="10" type="ORF">C7U55_11070</name>
</gene>
<sequence length="213" mass="23647">MSTKKITTVGMLCAMAMIVNVLISFPIVPAVSFLRYDPKDILIVIGGFIYGPMISFLMSFICSVFEIMLKGGNILDVLMNMVSTCSFACMAAFMYKKIHNQKGAVLGLVLGVICTTISMLIWNYIITPIYYGMPRSAIVPMLLPGILPFNLIKATMNAAIVFFLYKPVVQILRRTHLVETTDRQGSVYKGYIFVVGIILVTMILFILGYQGII</sequence>
<feature type="transmembrane region" description="Helical" evidence="9">
    <location>
        <begin position="6"/>
        <end position="34"/>
    </location>
</feature>
<evidence type="ECO:0000256" key="1">
    <source>
        <dbReference type="ARBA" id="ARBA00004651"/>
    </source>
</evidence>
<comment type="caution">
    <text evidence="10">The sequence shown here is derived from an EMBL/GenBank/DDBJ whole genome shotgun (WGS) entry which is preliminary data.</text>
</comment>
<keyword evidence="4 8" id="KW-1003">Cell membrane</keyword>
<evidence type="ECO:0000256" key="3">
    <source>
        <dbReference type="ARBA" id="ARBA00022448"/>
    </source>
</evidence>
<keyword evidence="7 8" id="KW-0472">Membrane</keyword>
<dbReference type="PANTHER" id="PTHR38438">
    <property type="entry name" value="RIBOFLAVIN TRANSPORTER RIBU"/>
    <property type="match status" value="1"/>
</dbReference>
<dbReference type="Proteomes" id="UP000241201">
    <property type="component" value="Unassembled WGS sequence"/>
</dbReference>
<evidence type="ECO:0000313" key="11">
    <source>
        <dbReference type="Proteomes" id="UP000241201"/>
    </source>
</evidence>
<keyword evidence="11" id="KW-1185">Reference proteome</keyword>
<dbReference type="GO" id="GO:0005886">
    <property type="term" value="C:plasma membrane"/>
    <property type="evidence" value="ECO:0007669"/>
    <property type="project" value="UniProtKB-SubCell"/>
</dbReference>
<evidence type="ECO:0000256" key="2">
    <source>
        <dbReference type="ARBA" id="ARBA00005540"/>
    </source>
</evidence>
<dbReference type="InterPro" id="IPR024529">
    <property type="entry name" value="ECF_trnsprt_substrate-spec"/>
</dbReference>
<comment type="similarity">
    <text evidence="2 8">Belongs to the prokaryotic riboflavin transporter (P-RFT) (TC 2.A.87) family.</text>
</comment>
<protein>
    <recommendedName>
        <fullName evidence="8">Riboflavin transporter</fullName>
    </recommendedName>
</protein>
<proteinExistence type="inferred from homology"/>
<dbReference type="EMBL" id="PYLP01000018">
    <property type="protein sequence ID" value="PST38108.1"/>
    <property type="molecule type" value="Genomic_DNA"/>
</dbReference>
<evidence type="ECO:0000313" key="10">
    <source>
        <dbReference type="EMBL" id="PST38108.1"/>
    </source>
</evidence>
<comment type="subcellular location">
    <subcellularLocation>
        <location evidence="1">Cell membrane</location>
        <topology evidence="1">Multi-pass membrane protein</topology>
    </subcellularLocation>
</comment>
<evidence type="ECO:0000256" key="9">
    <source>
        <dbReference type="SAM" id="Phobius"/>
    </source>
</evidence>
<evidence type="ECO:0000256" key="4">
    <source>
        <dbReference type="ARBA" id="ARBA00022475"/>
    </source>
</evidence>
<evidence type="ECO:0000256" key="8">
    <source>
        <dbReference type="PIRNR" id="PIRNR037778"/>
    </source>
</evidence>
<dbReference type="Pfam" id="PF12822">
    <property type="entry name" value="ECF_trnsprt"/>
    <property type="match status" value="1"/>
</dbReference>
<dbReference type="PANTHER" id="PTHR38438:SF1">
    <property type="entry name" value="RIBOFLAVIN TRANSPORTER RIBU"/>
    <property type="match status" value="1"/>
</dbReference>
<evidence type="ECO:0000256" key="6">
    <source>
        <dbReference type="ARBA" id="ARBA00022989"/>
    </source>
</evidence>
<name>A0A2T3FS55_9FIRM</name>
<feature type="transmembrane region" description="Helical" evidence="9">
    <location>
        <begin position="105"/>
        <end position="126"/>
    </location>
</feature>